<reference evidence="3 4" key="2">
    <citation type="journal article" date="2012" name="J. Bacteriol.">
        <title>Complete Genome Sequence of Rahnella sp. Strain Y9602, a Gammaproteobacterium Isolate from Metal- and Radionuclide-Contaminated Soil.</title>
        <authorList>
            <person name="Martinez R.J."/>
            <person name="Bruce D."/>
            <person name="Detter C."/>
            <person name="Goodwin L.A."/>
            <person name="Han J."/>
            <person name="Han C.S."/>
            <person name="Held B."/>
            <person name="Land M.L."/>
            <person name="Mikhailova N."/>
            <person name="Nolan M."/>
            <person name="Pennacchio L."/>
            <person name="Pitluck S."/>
            <person name="Tapia R."/>
            <person name="Woyke T."/>
            <person name="Sobecky P.A."/>
        </authorList>
    </citation>
    <scope>NUCLEOTIDE SEQUENCE [LARGE SCALE GENOMIC DNA]</scope>
    <source>
        <strain evidence="3 4">Y9602</strain>
    </source>
</reference>
<sequence length="794" mass="90581">MSDAISTAVFSCQRDAGKLSLRPLALEKDAAVLHDWMTQPYAHFWGMQNSTLAEVDSFYRNLTHGKPLAALMGEIDGQPQFLIECYPVQDDPLHEHYDVRPGDMGMHILLSPAEKPVSGFSWQVFSAVMEYLFSQPEVRRIVVEPDVRNEKIHKLNKRAGFRYQKQIQLTHKTAWLAFCQREDFFQASQKEKHTMTPANLQTGEHLQPELWAKANALLLRKCLAELTHERLLAPQALKTTGTWTDYQLAVPASEIEYRFRARQLPLNDWMIDLDSIQRLDNFIPQPLDAVKFIIEFAEQIGISQAMLSTYLEEISSTLYSSAYKLANNHTTAKQLSQADFQTVETSMTEGHPSFIANNGRIGFDAGDYVRYAPEAANPLQLVWVAVHHDKAHFASVEGLPYEKLIAEELGEAQICAFTQKLVDKGVDPKNYYFMPVHPWQWQNKLLTVFAPDIARQFLIYLGEGDDNYLAQQSIRTFYNASRPKGRYVKTALSILNMGFMRGLSPYYMATTPGINEWLADLVENDAYLQSTGFSILQEVASLGYHNHYFEQAIKGDSAYKKMFAALWRENPVALLQPNQRLMTMAALLHTDKHGDALIVEMIKSSGLATGDWLKRYMHAYLSPLLHCFYQYDLVFMPHGENLILRFENNIPVNAFMKDIAEEIAVMNPDASLPEKAKRLAVDVPENLKILSIFTDVFAGVFRFIARILEEHGNYPAGQFWQVVAEVVRDYQIQYPELSEKFARYDMFGAEFTHSCLNRLQLANNQQMINLSDPAQNLKFAGTLENPIAAYANRY</sequence>
<comment type="pathway">
    <text evidence="1">Siderophore biosynthesis.</text>
</comment>
<dbReference type="Gene3D" id="1.10.510.40">
    <property type="match status" value="1"/>
</dbReference>
<dbReference type="eggNOG" id="COG4264">
    <property type="taxonomic scope" value="Bacteria"/>
</dbReference>
<protein>
    <submittedName>
        <fullName evidence="3">IucA/IucC family protein</fullName>
    </submittedName>
</protein>
<dbReference type="PANTHER" id="PTHR34384">
    <property type="entry name" value="L-2,3-DIAMINOPROPANOATE--CITRATE LIGASE"/>
    <property type="match status" value="1"/>
</dbReference>
<feature type="domain" description="Acyltransferase MbtK/IucB-like conserved" evidence="2">
    <location>
        <begin position="22"/>
        <end position="70"/>
    </location>
</feature>
<name>A0A0H3F9K6_RAHSY</name>
<dbReference type="AlphaFoldDB" id="A0A0H3F9K6"/>
<accession>A0A0H3F9K6</accession>
<reference evidence="4" key="1">
    <citation type="submission" date="2011-01" db="EMBL/GenBank/DDBJ databases">
        <title>Complete sequence of chromosome of Rahnella sp. Y9602.</title>
        <authorList>
            <consortium name="US DOE Joint Genome Institute"/>
            <person name="Lucas S."/>
            <person name="Copeland A."/>
            <person name="Lapidus A."/>
            <person name="Cheng J.-F."/>
            <person name="Goodwin L."/>
            <person name="Pitluck S."/>
            <person name="Lu M."/>
            <person name="Detter J.C."/>
            <person name="Han C."/>
            <person name="Tapia R."/>
            <person name="Land M."/>
            <person name="Hauser L."/>
            <person name="Kyrpides N."/>
            <person name="Ivanova N."/>
            <person name="Ovchinnikova G."/>
            <person name="Pagani I."/>
            <person name="Sobecky P.A."/>
            <person name="Martinez R.J."/>
            <person name="Woyke T."/>
        </authorList>
    </citation>
    <scope>NUCLEOTIDE SEQUENCE [LARGE SCALE GENOMIC DNA]</scope>
    <source>
        <strain evidence="4">Y9602</strain>
    </source>
</reference>
<dbReference type="InterPro" id="IPR007310">
    <property type="entry name" value="Aerobactin_biosyn_IucA/IucC_N"/>
</dbReference>
<dbReference type="GO" id="GO:0016746">
    <property type="term" value="F:acyltransferase activity"/>
    <property type="evidence" value="ECO:0007669"/>
    <property type="project" value="InterPro"/>
</dbReference>
<dbReference type="HOGENOM" id="CLU_018524_1_1_6"/>
<dbReference type="Gene3D" id="3.40.630.30">
    <property type="match status" value="1"/>
</dbReference>
<dbReference type="KEGG" id="rah:Rahaq_1993"/>
<evidence type="ECO:0000256" key="1">
    <source>
        <dbReference type="ARBA" id="ARBA00004924"/>
    </source>
</evidence>
<gene>
    <name evidence="3" type="ordered locus">Rahaq_1993</name>
</gene>
<organism evidence="3 4">
    <name type="scientific">Rahnella sp. (strain Y9602)</name>
    <dbReference type="NCBI Taxonomy" id="2703885"/>
    <lineage>
        <taxon>Bacteria</taxon>
        <taxon>Pseudomonadati</taxon>
        <taxon>Pseudomonadota</taxon>
        <taxon>Gammaproteobacteria</taxon>
        <taxon>Enterobacterales</taxon>
        <taxon>Yersiniaceae</taxon>
        <taxon>Rahnella</taxon>
    </lineage>
</organism>
<evidence type="ECO:0000313" key="4">
    <source>
        <dbReference type="Proteomes" id="UP000007257"/>
    </source>
</evidence>
<dbReference type="EMBL" id="CP002505">
    <property type="protein sequence ID" value="ADW73608.1"/>
    <property type="molecule type" value="Genomic_DNA"/>
</dbReference>
<dbReference type="InterPro" id="IPR022770">
    <property type="entry name" value="IucA/IucC-like_C"/>
</dbReference>
<dbReference type="Pfam" id="PF06276">
    <property type="entry name" value="FhuF"/>
    <property type="match status" value="1"/>
</dbReference>
<dbReference type="Pfam" id="PF04183">
    <property type="entry name" value="IucA_IucC"/>
    <property type="match status" value="1"/>
</dbReference>
<dbReference type="Gene3D" id="6.10.250.3370">
    <property type="match status" value="1"/>
</dbReference>
<dbReference type="SUPFAM" id="SSF55729">
    <property type="entry name" value="Acyl-CoA N-acyltransferases (Nat)"/>
    <property type="match status" value="1"/>
</dbReference>
<evidence type="ECO:0000313" key="3">
    <source>
        <dbReference type="EMBL" id="ADW73608.1"/>
    </source>
</evidence>
<dbReference type="InterPro" id="IPR019432">
    <property type="entry name" value="Acyltransferase_MbtK/IucB-like"/>
</dbReference>
<proteinExistence type="predicted"/>
<dbReference type="SMART" id="SM01006">
    <property type="entry name" value="AlcB"/>
    <property type="match status" value="1"/>
</dbReference>
<dbReference type="InterPro" id="IPR037455">
    <property type="entry name" value="LucA/IucC-like"/>
</dbReference>
<dbReference type="RefSeq" id="WP_013575310.1">
    <property type="nucleotide sequence ID" value="NC_015061.1"/>
</dbReference>
<dbReference type="InterPro" id="IPR016181">
    <property type="entry name" value="Acyl_CoA_acyltransferase"/>
</dbReference>
<evidence type="ECO:0000259" key="2">
    <source>
        <dbReference type="SMART" id="SM01006"/>
    </source>
</evidence>
<dbReference type="PANTHER" id="PTHR34384:SF6">
    <property type="entry name" value="STAPHYLOFERRIN B SYNTHASE"/>
    <property type="match status" value="1"/>
</dbReference>
<dbReference type="Pfam" id="PF13523">
    <property type="entry name" value="Acetyltransf_8"/>
    <property type="match status" value="1"/>
</dbReference>
<dbReference type="Gene3D" id="3.30.310.280">
    <property type="match status" value="1"/>
</dbReference>
<dbReference type="eggNOG" id="COG1670">
    <property type="taxonomic scope" value="Bacteria"/>
</dbReference>
<dbReference type="Proteomes" id="UP000007257">
    <property type="component" value="Chromosome"/>
</dbReference>
<dbReference type="GO" id="GO:0016881">
    <property type="term" value="F:acid-amino acid ligase activity"/>
    <property type="evidence" value="ECO:0007669"/>
    <property type="project" value="UniProtKB-ARBA"/>
</dbReference>
<dbReference type="GO" id="GO:0019290">
    <property type="term" value="P:siderophore biosynthetic process"/>
    <property type="evidence" value="ECO:0007669"/>
    <property type="project" value="InterPro"/>
</dbReference>
<dbReference type="OrthoDB" id="495728at2"/>